<comment type="similarity">
    <text evidence="1">Belongs to the short-chain fatty acyl-CoA assimilation regulator (ScfR) family.</text>
</comment>
<dbReference type="InterPro" id="IPR001387">
    <property type="entry name" value="Cro/C1-type_HTH"/>
</dbReference>
<dbReference type="PANTHER" id="PTHR43236:SF2">
    <property type="entry name" value="BLL0069 PROTEIN"/>
    <property type="match status" value="1"/>
</dbReference>
<dbReference type="Gene3D" id="1.10.260.40">
    <property type="entry name" value="lambda repressor-like DNA-binding domains"/>
    <property type="match status" value="1"/>
</dbReference>
<sequence>MATEVAPVTPTVLRWARESVGATVADAAKRAGVTEDRLLSWEAGEAEPTLAKLRSLAKLYQRPLAVFFLDEPPREFDAMRDFRRLPDTDESAWSRPLHKTYRRAVEQQEIMAELLRADDIPVGAKVPLAAVDEHPEEAGSRARAALHVTLEDQRGWRNPDVALKGWLEALEEAGVLVLRTSEVASAEMRGFSMPGEVPVVMINATDPPRAQIFTALHEFAHLMLHAEGLCDLIGSSTGTAAQVETWCNAVAAATLMPREPFLAALGDAATYSNSWEEDVIGQLSERWVVSREAVVRRLLSLNLTSATFYQQKRDEYRTAFENWRAEEKLRRRGKSGGPPPYRMAIRDRGRPYVRLVLDAYQRNAISTSSLSRLLALRTKHIPDLEREVS</sequence>
<evidence type="ECO:0000259" key="2">
    <source>
        <dbReference type="PROSITE" id="PS50943"/>
    </source>
</evidence>
<dbReference type="Gene3D" id="1.10.10.2910">
    <property type="match status" value="1"/>
</dbReference>
<dbReference type="CDD" id="cd00093">
    <property type="entry name" value="HTH_XRE"/>
    <property type="match status" value="1"/>
</dbReference>
<proteinExistence type="inferred from homology"/>
<evidence type="ECO:0000313" key="4">
    <source>
        <dbReference type="Proteomes" id="UP001597046"/>
    </source>
</evidence>
<dbReference type="SMART" id="SM00530">
    <property type="entry name" value="HTH_XRE"/>
    <property type="match status" value="1"/>
</dbReference>
<accession>A0ABW3N0J1</accession>
<dbReference type="PROSITE" id="PS50943">
    <property type="entry name" value="HTH_CROC1"/>
    <property type="match status" value="1"/>
</dbReference>
<dbReference type="Proteomes" id="UP001597046">
    <property type="component" value="Unassembled WGS sequence"/>
</dbReference>
<gene>
    <name evidence="3" type="ORF">ACFQ2V_18875</name>
</gene>
<dbReference type="Pfam" id="PF01381">
    <property type="entry name" value="HTH_3"/>
    <property type="match status" value="1"/>
</dbReference>
<dbReference type="RefSeq" id="WP_386054482.1">
    <property type="nucleotide sequence ID" value="NZ_JBHTKH010000018.1"/>
</dbReference>
<dbReference type="InterPro" id="IPR010982">
    <property type="entry name" value="Lambda_DNA-bd_dom_sf"/>
</dbReference>
<name>A0ABW3N0J1_9MICO</name>
<reference evidence="4" key="1">
    <citation type="journal article" date="2019" name="Int. J. Syst. Evol. Microbiol.">
        <title>The Global Catalogue of Microorganisms (GCM) 10K type strain sequencing project: providing services to taxonomists for standard genome sequencing and annotation.</title>
        <authorList>
            <consortium name="The Broad Institute Genomics Platform"/>
            <consortium name="The Broad Institute Genome Sequencing Center for Infectious Disease"/>
            <person name="Wu L."/>
            <person name="Ma J."/>
        </authorList>
    </citation>
    <scope>NUCLEOTIDE SEQUENCE [LARGE SCALE GENOMIC DNA]</scope>
    <source>
        <strain evidence="4">CCUG 57508</strain>
    </source>
</reference>
<comment type="caution">
    <text evidence="3">The sequence shown here is derived from an EMBL/GenBank/DDBJ whole genome shotgun (WGS) entry which is preliminary data.</text>
</comment>
<dbReference type="EMBL" id="JBHTKH010000018">
    <property type="protein sequence ID" value="MFD1056381.1"/>
    <property type="molecule type" value="Genomic_DNA"/>
</dbReference>
<feature type="domain" description="HTH cro/C1-type" evidence="2">
    <location>
        <begin position="13"/>
        <end position="67"/>
    </location>
</feature>
<evidence type="ECO:0000313" key="3">
    <source>
        <dbReference type="EMBL" id="MFD1056381.1"/>
    </source>
</evidence>
<dbReference type="PANTHER" id="PTHR43236">
    <property type="entry name" value="ANTITOXIN HIGA1"/>
    <property type="match status" value="1"/>
</dbReference>
<dbReference type="InterPro" id="IPR010359">
    <property type="entry name" value="IrrE_HExxH"/>
</dbReference>
<protein>
    <submittedName>
        <fullName evidence="3">ImmA/IrrE family metallo-endopeptidase</fullName>
    </submittedName>
</protein>
<dbReference type="Pfam" id="PF06114">
    <property type="entry name" value="Peptidase_M78"/>
    <property type="match status" value="1"/>
</dbReference>
<evidence type="ECO:0000256" key="1">
    <source>
        <dbReference type="ARBA" id="ARBA00007227"/>
    </source>
</evidence>
<organism evidence="3 4">
    <name type="scientific">Terrabacter terrigena</name>
    <dbReference type="NCBI Taxonomy" id="574718"/>
    <lineage>
        <taxon>Bacteria</taxon>
        <taxon>Bacillati</taxon>
        <taxon>Actinomycetota</taxon>
        <taxon>Actinomycetes</taxon>
        <taxon>Micrococcales</taxon>
        <taxon>Intrasporangiaceae</taxon>
        <taxon>Terrabacter</taxon>
    </lineage>
</organism>
<dbReference type="InterPro" id="IPR052345">
    <property type="entry name" value="Rad_response_metalloprotease"/>
</dbReference>
<keyword evidence="4" id="KW-1185">Reference proteome</keyword>
<dbReference type="SUPFAM" id="SSF47413">
    <property type="entry name" value="lambda repressor-like DNA-binding domains"/>
    <property type="match status" value="1"/>
</dbReference>